<evidence type="ECO:0000313" key="1">
    <source>
        <dbReference type="EMBL" id="SUB76888.1"/>
    </source>
</evidence>
<reference evidence="1 2" key="1">
    <citation type="submission" date="2018-06" db="EMBL/GenBank/DDBJ databases">
        <authorList>
            <consortium name="Pathogen Informatics"/>
            <person name="Doyle S."/>
        </authorList>
    </citation>
    <scope>NUCLEOTIDE SEQUENCE [LARGE SCALE GENOMIC DNA]</scope>
    <source>
        <strain evidence="1 2">NCTC11632</strain>
    </source>
</reference>
<organism evidence="1 2">
    <name type="scientific">Porphyromonas macacae</name>
    <dbReference type="NCBI Taxonomy" id="28115"/>
    <lineage>
        <taxon>Bacteria</taxon>
        <taxon>Pseudomonadati</taxon>
        <taxon>Bacteroidota</taxon>
        <taxon>Bacteroidia</taxon>
        <taxon>Bacteroidales</taxon>
        <taxon>Porphyromonadaceae</taxon>
        <taxon>Porphyromonas</taxon>
    </lineage>
</organism>
<name>A0A379DEQ9_9PORP</name>
<dbReference type="Proteomes" id="UP000254156">
    <property type="component" value="Unassembled WGS sequence"/>
</dbReference>
<evidence type="ECO:0000313" key="2">
    <source>
        <dbReference type="Proteomes" id="UP000254156"/>
    </source>
</evidence>
<gene>
    <name evidence="1" type="ORF">NCTC11632_00008</name>
</gene>
<dbReference type="AlphaFoldDB" id="A0A379DEQ9"/>
<accession>A0A379DEQ9</accession>
<dbReference type="EMBL" id="UGTF01000001">
    <property type="protein sequence ID" value="SUB76888.1"/>
    <property type="molecule type" value="Genomic_DNA"/>
</dbReference>
<proteinExistence type="predicted"/>
<sequence>MVFRKKQCKFNRELNRSECQLFSGHVNKGTLIKVGIIRLANKVLK</sequence>
<protein>
    <submittedName>
        <fullName evidence="1">Uncharacterized protein</fullName>
    </submittedName>
</protein>